<evidence type="ECO:0000313" key="2">
    <source>
        <dbReference type="Proteomes" id="UP001057452"/>
    </source>
</evidence>
<organism evidence="1 2">
    <name type="scientific">Chaenocephalus aceratus</name>
    <name type="common">Blackfin icefish</name>
    <name type="synonym">Chaenichthys aceratus</name>
    <dbReference type="NCBI Taxonomy" id="36190"/>
    <lineage>
        <taxon>Eukaryota</taxon>
        <taxon>Metazoa</taxon>
        <taxon>Chordata</taxon>
        <taxon>Craniata</taxon>
        <taxon>Vertebrata</taxon>
        <taxon>Euteleostomi</taxon>
        <taxon>Actinopterygii</taxon>
        <taxon>Neopterygii</taxon>
        <taxon>Teleostei</taxon>
        <taxon>Neoteleostei</taxon>
        <taxon>Acanthomorphata</taxon>
        <taxon>Eupercaria</taxon>
        <taxon>Perciformes</taxon>
        <taxon>Notothenioidei</taxon>
        <taxon>Channichthyidae</taxon>
        <taxon>Chaenocephalus</taxon>
    </lineage>
</organism>
<reference evidence="1" key="1">
    <citation type="submission" date="2022-05" db="EMBL/GenBank/DDBJ databases">
        <title>Chromosome-level genome of Chaenocephalus aceratus.</title>
        <authorList>
            <person name="Park H."/>
        </authorList>
    </citation>
    <scope>NUCLEOTIDE SEQUENCE</scope>
    <source>
        <strain evidence="1">KU_202001</strain>
    </source>
</reference>
<dbReference type="EMBL" id="CM043785">
    <property type="protein sequence ID" value="KAI4833262.1"/>
    <property type="molecule type" value="Genomic_DNA"/>
</dbReference>
<proteinExistence type="predicted"/>
<accession>A0ACB9Y100</accession>
<name>A0ACB9Y100_CHAAC</name>
<comment type="caution">
    <text evidence="1">The sequence shown here is derived from an EMBL/GenBank/DDBJ whole genome shotgun (WGS) entry which is preliminary data.</text>
</comment>
<protein>
    <submittedName>
        <fullName evidence="1">Uncharacterized protein</fullName>
    </submittedName>
</protein>
<gene>
    <name evidence="1" type="ORF">KUCAC02_016172</name>
</gene>
<keyword evidence="2" id="KW-1185">Reference proteome</keyword>
<evidence type="ECO:0000313" key="1">
    <source>
        <dbReference type="EMBL" id="KAI4833262.1"/>
    </source>
</evidence>
<sequence>MPHIRRPPMRYIGNAAAFTPASTEEHYRIEFLKVLDAVDVQLTKRFDQSSFDTLNKLERVLVSGKVEEVVSLYPELNRNSLEVQLAMFKLQYPSSTITDAVNTLKAMLPEVRALFIQVDSLVRLLFVVPCSSAEAERSFSALRRLKTWLRSSMSQRRLNNVGVCHIHQDKLDQVDIEEICQLFISANDTRKHVFGAFI</sequence>
<dbReference type="Proteomes" id="UP001057452">
    <property type="component" value="Chromosome 1"/>
</dbReference>